<dbReference type="PANTHER" id="PTHR33452">
    <property type="entry name" value="OXIDOREDUCTASE CATD-RELATED"/>
    <property type="match status" value="1"/>
</dbReference>
<keyword evidence="5 7" id="KW-1133">Transmembrane helix</keyword>
<dbReference type="Pfam" id="PF07681">
    <property type="entry name" value="DoxX"/>
    <property type="match status" value="1"/>
</dbReference>
<evidence type="ECO:0000313" key="8">
    <source>
        <dbReference type="EMBL" id="SMD33094.1"/>
    </source>
</evidence>
<feature type="transmembrane region" description="Helical" evidence="7">
    <location>
        <begin position="107"/>
        <end position="126"/>
    </location>
</feature>
<reference evidence="8 9" key="1">
    <citation type="submission" date="2017-04" db="EMBL/GenBank/DDBJ databases">
        <authorList>
            <person name="Afonso C.L."/>
            <person name="Miller P.J."/>
            <person name="Scott M.A."/>
            <person name="Spackman E."/>
            <person name="Goraichik I."/>
            <person name="Dimitrov K.M."/>
            <person name="Suarez D.L."/>
            <person name="Swayne D.E."/>
        </authorList>
    </citation>
    <scope>NUCLEOTIDE SEQUENCE [LARGE SCALE GENOMIC DNA]</scope>
    <source>
        <strain evidence="8 9">DSM 26133</strain>
    </source>
</reference>
<dbReference type="EMBL" id="FWYF01000001">
    <property type="protein sequence ID" value="SMD33094.1"/>
    <property type="molecule type" value="Genomic_DNA"/>
</dbReference>
<feature type="transmembrane region" description="Helical" evidence="7">
    <location>
        <begin position="75"/>
        <end position="95"/>
    </location>
</feature>
<evidence type="ECO:0000256" key="6">
    <source>
        <dbReference type="ARBA" id="ARBA00023136"/>
    </source>
</evidence>
<organism evidence="8 9">
    <name type="scientific">Reichenbachiella faecimaris</name>
    <dbReference type="NCBI Taxonomy" id="692418"/>
    <lineage>
        <taxon>Bacteria</taxon>
        <taxon>Pseudomonadati</taxon>
        <taxon>Bacteroidota</taxon>
        <taxon>Cytophagia</taxon>
        <taxon>Cytophagales</taxon>
        <taxon>Reichenbachiellaceae</taxon>
        <taxon>Reichenbachiella</taxon>
    </lineage>
</organism>
<sequence>MDARFAPVWLDLLRVVLGIFLFIKGLIFTANFQVLADNVQSMGMVYMAVIAAHYIYLMHAAGGLMIALGAYTRAMCALNIPVLFGAVVFNATHFLTMDSLMELEMSALVLVGLIVYFLFGGGRFSVDELRRRDARRKAELAGV</sequence>
<name>A0A1W2G9B9_REIFA</name>
<comment type="subcellular location">
    <subcellularLocation>
        <location evidence="1">Cell membrane</location>
        <topology evidence="1">Multi-pass membrane protein</topology>
    </subcellularLocation>
</comment>
<evidence type="ECO:0000313" key="9">
    <source>
        <dbReference type="Proteomes" id="UP000192472"/>
    </source>
</evidence>
<dbReference type="Proteomes" id="UP000192472">
    <property type="component" value="Unassembled WGS sequence"/>
</dbReference>
<evidence type="ECO:0000256" key="2">
    <source>
        <dbReference type="ARBA" id="ARBA00006679"/>
    </source>
</evidence>
<keyword evidence="3" id="KW-1003">Cell membrane</keyword>
<comment type="similarity">
    <text evidence="2">Belongs to the DoxX family.</text>
</comment>
<dbReference type="InterPro" id="IPR051907">
    <property type="entry name" value="DoxX-like_oxidoreductase"/>
</dbReference>
<accession>A0A1W2G9B9</accession>
<keyword evidence="9" id="KW-1185">Reference proteome</keyword>
<feature type="transmembrane region" description="Helical" evidence="7">
    <location>
        <begin position="12"/>
        <end position="32"/>
    </location>
</feature>
<evidence type="ECO:0000256" key="3">
    <source>
        <dbReference type="ARBA" id="ARBA00022475"/>
    </source>
</evidence>
<evidence type="ECO:0000256" key="7">
    <source>
        <dbReference type="SAM" id="Phobius"/>
    </source>
</evidence>
<dbReference type="STRING" id="692418.SAMN04488029_1459"/>
<feature type="transmembrane region" description="Helical" evidence="7">
    <location>
        <begin position="44"/>
        <end position="68"/>
    </location>
</feature>
<evidence type="ECO:0000256" key="1">
    <source>
        <dbReference type="ARBA" id="ARBA00004651"/>
    </source>
</evidence>
<dbReference type="InterPro" id="IPR032808">
    <property type="entry name" value="DoxX"/>
</dbReference>
<dbReference type="GO" id="GO:0005886">
    <property type="term" value="C:plasma membrane"/>
    <property type="evidence" value="ECO:0007669"/>
    <property type="project" value="UniProtKB-SubCell"/>
</dbReference>
<dbReference type="AlphaFoldDB" id="A0A1W2G9B9"/>
<proteinExistence type="inferred from homology"/>
<keyword evidence="6 7" id="KW-0472">Membrane</keyword>
<evidence type="ECO:0000256" key="4">
    <source>
        <dbReference type="ARBA" id="ARBA00022692"/>
    </source>
</evidence>
<keyword evidence="4 7" id="KW-0812">Transmembrane</keyword>
<gene>
    <name evidence="8" type="ORF">SAMN04488029_1459</name>
</gene>
<evidence type="ECO:0000256" key="5">
    <source>
        <dbReference type="ARBA" id="ARBA00022989"/>
    </source>
</evidence>
<dbReference type="PANTHER" id="PTHR33452:SF1">
    <property type="entry name" value="INNER MEMBRANE PROTEIN YPHA-RELATED"/>
    <property type="match status" value="1"/>
</dbReference>
<protein>
    <submittedName>
        <fullName evidence="8">Uncharacterized membrane protein YphA, DoxX/SURF4 family</fullName>
    </submittedName>
</protein>